<dbReference type="SUPFAM" id="SSF46785">
    <property type="entry name" value="Winged helix' DNA-binding domain"/>
    <property type="match status" value="1"/>
</dbReference>
<evidence type="ECO:0000256" key="1">
    <source>
        <dbReference type="ARBA" id="ARBA00023015"/>
    </source>
</evidence>
<proteinExistence type="predicted"/>
<dbReference type="PROSITE" id="PS50995">
    <property type="entry name" value="HTH_MARR_2"/>
    <property type="match status" value="1"/>
</dbReference>
<dbReference type="InterPro" id="IPR036390">
    <property type="entry name" value="WH_DNA-bd_sf"/>
</dbReference>
<evidence type="ECO:0000256" key="3">
    <source>
        <dbReference type="ARBA" id="ARBA00023163"/>
    </source>
</evidence>
<evidence type="ECO:0000313" key="5">
    <source>
        <dbReference type="EMBL" id="MCB7387667.1"/>
    </source>
</evidence>
<dbReference type="PANTHER" id="PTHR42756:SF1">
    <property type="entry name" value="TRANSCRIPTIONAL REPRESSOR OF EMRAB OPERON"/>
    <property type="match status" value="1"/>
</dbReference>
<name>A0ABS8DGW3_9FIRM</name>
<keyword evidence="2" id="KW-0238">DNA-binding</keyword>
<gene>
    <name evidence="5" type="ORF">LIZ65_10255</name>
</gene>
<dbReference type="Proteomes" id="UP001299546">
    <property type="component" value="Unassembled WGS sequence"/>
</dbReference>
<keyword evidence="3" id="KW-0804">Transcription</keyword>
<evidence type="ECO:0000259" key="4">
    <source>
        <dbReference type="PROSITE" id="PS50995"/>
    </source>
</evidence>
<keyword evidence="6" id="KW-1185">Reference proteome</keyword>
<dbReference type="SMART" id="SM00347">
    <property type="entry name" value="HTH_MARR"/>
    <property type="match status" value="1"/>
</dbReference>
<dbReference type="Pfam" id="PF01047">
    <property type="entry name" value="MarR"/>
    <property type="match status" value="1"/>
</dbReference>
<dbReference type="RefSeq" id="WP_066737201.1">
    <property type="nucleotide sequence ID" value="NZ_JAJCIQ010000006.1"/>
</dbReference>
<reference evidence="5 6" key="1">
    <citation type="submission" date="2021-10" db="EMBL/GenBank/DDBJ databases">
        <title>Collection of gut derived symbiotic bacterial strains cultured from healthy donors.</title>
        <authorList>
            <person name="Lin H."/>
            <person name="Littmann E."/>
            <person name="Kohout C."/>
            <person name="Pamer E.G."/>
        </authorList>
    </citation>
    <scope>NUCLEOTIDE SEQUENCE [LARGE SCALE GENOMIC DNA]</scope>
    <source>
        <strain evidence="5 6">DFI.1.165</strain>
    </source>
</reference>
<feature type="domain" description="HTH marR-type" evidence="4">
    <location>
        <begin position="1"/>
        <end position="133"/>
    </location>
</feature>
<dbReference type="PROSITE" id="PS01117">
    <property type="entry name" value="HTH_MARR_1"/>
    <property type="match status" value="1"/>
</dbReference>
<keyword evidence="1" id="KW-0805">Transcription regulation</keyword>
<accession>A0ABS8DGW3</accession>
<dbReference type="InterPro" id="IPR036388">
    <property type="entry name" value="WH-like_DNA-bd_sf"/>
</dbReference>
<dbReference type="InterPro" id="IPR023187">
    <property type="entry name" value="Tscrpt_reg_MarR-type_CS"/>
</dbReference>
<sequence length="153" mass="18082">MKEFIKWSSVLNLNMSSCLDKRLAKFDINSSQFFYIMRICQEPGMTRESIMETVYRNPSNVTRALMQLEEKGYVRREPSKKDRRTCYLFPTEKAIRDCEEIQAISQETIRDVLEPFTEEEREMLPKLLKKAGLHAYEINKLERQKEKAEGGEC</sequence>
<dbReference type="InterPro" id="IPR000835">
    <property type="entry name" value="HTH_MarR-typ"/>
</dbReference>
<evidence type="ECO:0000313" key="6">
    <source>
        <dbReference type="Proteomes" id="UP001299546"/>
    </source>
</evidence>
<dbReference type="PRINTS" id="PR00598">
    <property type="entry name" value="HTHMARR"/>
</dbReference>
<dbReference type="Gene3D" id="1.10.10.10">
    <property type="entry name" value="Winged helix-like DNA-binding domain superfamily/Winged helix DNA-binding domain"/>
    <property type="match status" value="1"/>
</dbReference>
<organism evidence="5 6">
    <name type="scientific">Bariatricus massiliensis</name>
    <dbReference type="NCBI Taxonomy" id="1745713"/>
    <lineage>
        <taxon>Bacteria</taxon>
        <taxon>Bacillati</taxon>
        <taxon>Bacillota</taxon>
        <taxon>Clostridia</taxon>
        <taxon>Lachnospirales</taxon>
        <taxon>Lachnospiraceae</taxon>
        <taxon>Bariatricus</taxon>
    </lineage>
</organism>
<evidence type="ECO:0000256" key="2">
    <source>
        <dbReference type="ARBA" id="ARBA00023125"/>
    </source>
</evidence>
<protein>
    <submittedName>
        <fullName evidence="5">MarR family transcriptional regulator</fullName>
    </submittedName>
</protein>
<dbReference type="PANTHER" id="PTHR42756">
    <property type="entry name" value="TRANSCRIPTIONAL REGULATOR, MARR"/>
    <property type="match status" value="1"/>
</dbReference>
<comment type="caution">
    <text evidence="5">The sequence shown here is derived from an EMBL/GenBank/DDBJ whole genome shotgun (WGS) entry which is preliminary data.</text>
</comment>
<dbReference type="EMBL" id="JAJCIS010000005">
    <property type="protein sequence ID" value="MCB7387667.1"/>
    <property type="molecule type" value="Genomic_DNA"/>
</dbReference>